<dbReference type="Gene3D" id="2.60.40.680">
    <property type="match status" value="1"/>
</dbReference>
<dbReference type="Proteomes" id="UP000178759">
    <property type="component" value="Unassembled WGS sequence"/>
</dbReference>
<dbReference type="Gene3D" id="2.60.40.10">
    <property type="entry name" value="Immunoglobulins"/>
    <property type="match status" value="1"/>
</dbReference>
<feature type="compositionally biased region" description="Polar residues" evidence="1">
    <location>
        <begin position="175"/>
        <end position="188"/>
    </location>
</feature>
<dbReference type="Pfam" id="PF00963">
    <property type="entry name" value="Cohesin"/>
    <property type="match status" value="1"/>
</dbReference>
<dbReference type="AlphaFoldDB" id="A0A1F6AHX9"/>
<protein>
    <recommendedName>
        <fullName evidence="6">Bacterial Ig-like domain-containing protein</fullName>
    </recommendedName>
</protein>
<dbReference type="InterPro" id="IPR002102">
    <property type="entry name" value="Cohesin_dom"/>
</dbReference>
<name>A0A1F6AHX9_9BACT</name>
<proteinExistence type="predicted"/>
<sequence>MKRVILIIVAILVLLAIPVTVFLVSQQQELRKRATPATTLSLLPATVETTTGESFSIDVRIDTGENQVVTAEIALSFDPEKLQAESITNGQLFPNILTSGSVDSGTASIAVGAPNTSQPITGIGTAAVVRFKALAATEAPVSVRFASTTFVGGLGEESANVLVGTTPARVTITGGSQETTVPLPTPTLSDEEESTQSGDASSSAVLIIAPEKNESVADELPTITGKAPPGSTVTLVIRSNPVTVTVTADANGNWSYTPTIPLVDGTHSVVASAIDPVSGQTQTSSTSFIVAAGGGNEASTDSATPVAGTVETTIFLLSLGFLLLLSGVLSRYGKLS</sequence>
<dbReference type="GO" id="GO:0000272">
    <property type="term" value="P:polysaccharide catabolic process"/>
    <property type="evidence" value="ECO:0007669"/>
    <property type="project" value="InterPro"/>
</dbReference>
<dbReference type="STRING" id="1798392.A3A79_03390"/>
<evidence type="ECO:0000313" key="4">
    <source>
        <dbReference type="EMBL" id="OGG24206.1"/>
    </source>
</evidence>
<evidence type="ECO:0000259" key="3">
    <source>
        <dbReference type="Pfam" id="PF19077"/>
    </source>
</evidence>
<dbReference type="EMBL" id="MFJV01000001">
    <property type="protein sequence ID" value="OGG24206.1"/>
    <property type="molecule type" value="Genomic_DNA"/>
</dbReference>
<dbReference type="InterPro" id="IPR008965">
    <property type="entry name" value="CBM2/CBM3_carb-bd_dom_sf"/>
</dbReference>
<dbReference type="Pfam" id="PF19077">
    <property type="entry name" value="Big_13"/>
    <property type="match status" value="1"/>
</dbReference>
<reference evidence="4 5" key="1">
    <citation type="journal article" date="2016" name="Nat. Commun.">
        <title>Thousands of microbial genomes shed light on interconnected biogeochemical processes in an aquifer system.</title>
        <authorList>
            <person name="Anantharaman K."/>
            <person name="Brown C.T."/>
            <person name="Hug L.A."/>
            <person name="Sharon I."/>
            <person name="Castelle C.J."/>
            <person name="Probst A.J."/>
            <person name="Thomas B.C."/>
            <person name="Singh A."/>
            <person name="Wilkins M.J."/>
            <person name="Karaoz U."/>
            <person name="Brodie E.L."/>
            <person name="Williams K.H."/>
            <person name="Hubbard S.S."/>
            <person name="Banfield J.F."/>
        </authorList>
    </citation>
    <scope>NUCLEOTIDE SEQUENCE [LARGE SCALE GENOMIC DNA]</scope>
</reference>
<accession>A0A1F6AHX9</accession>
<feature type="domain" description="Cohesin" evidence="2">
    <location>
        <begin position="46"/>
        <end position="152"/>
    </location>
</feature>
<dbReference type="InterPro" id="IPR044016">
    <property type="entry name" value="Big_13"/>
</dbReference>
<comment type="caution">
    <text evidence="4">The sequence shown here is derived from an EMBL/GenBank/DDBJ whole genome shotgun (WGS) entry which is preliminary data.</text>
</comment>
<dbReference type="GO" id="GO:0030246">
    <property type="term" value="F:carbohydrate binding"/>
    <property type="evidence" value="ECO:0007669"/>
    <property type="project" value="InterPro"/>
</dbReference>
<evidence type="ECO:0000256" key="1">
    <source>
        <dbReference type="SAM" id="MobiDB-lite"/>
    </source>
</evidence>
<feature type="region of interest" description="Disordered" evidence="1">
    <location>
        <begin position="175"/>
        <end position="202"/>
    </location>
</feature>
<feature type="domain" description="Bacterial Ig-like" evidence="3">
    <location>
        <begin position="213"/>
        <end position="290"/>
    </location>
</feature>
<gene>
    <name evidence="4" type="ORF">A3A79_03390</name>
</gene>
<dbReference type="CDD" id="cd08547">
    <property type="entry name" value="Type_II_cohesin"/>
    <property type="match status" value="1"/>
</dbReference>
<evidence type="ECO:0000259" key="2">
    <source>
        <dbReference type="Pfam" id="PF00963"/>
    </source>
</evidence>
<evidence type="ECO:0008006" key="6">
    <source>
        <dbReference type="Google" id="ProtNLM"/>
    </source>
</evidence>
<dbReference type="SUPFAM" id="SSF49384">
    <property type="entry name" value="Carbohydrate-binding domain"/>
    <property type="match status" value="1"/>
</dbReference>
<organism evidence="4 5">
    <name type="scientific">Candidatus Gottesmanbacteria bacterium RIFCSPLOWO2_01_FULL_43_11b</name>
    <dbReference type="NCBI Taxonomy" id="1798392"/>
    <lineage>
        <taxon>Bacteria</taxon>
        <taxon>Candidatus Gottesmaniibacteriota</taxon>
    </lineage>
</organism>
<evidence type="ECO:0000313" key="5">
    <source>
        <dbReference type="Proteomes" id="UP000178759"/>
    </source>
</evidence>
<dbReference type="InterPro" id="IPR013783">
    <property type="entry name" value="Ig-like_fold"/>
</dbReference>